<dbReference type="Pfam" id="PF17986">
    <property type="entry name" value="EKAL"/>
    <property type="match status" value="1"/>
</dbReference>
<feature type="compositionally biased region" description="Basic and acidic residues" evidence="1">
    <location>
        <begin position="967"/>
        <end position="978"/>
    </location>
</feature>
<feature type="region of interest" description="Disordered" evidence="1">
    <location>
        <begin position="206"/>
        <end position="483"/>
    </location>
</feature>
<feature type="compositionally biased region" description="Basic residues" evidence="1">
    <location>
        <begin position="979"/>
        <end position="989"/>
    </location>
</feature>
<evidence type="ECO:0000259" key="2">
    <source>
        <dbReference type="Pfam" id="PF17986"/>
    </source>
</evidence>
<dbReference type="InterPro" id="IPR040805">
    <property type="entry name" value="EMP3/KAHRP_N"/>
</dbReference>
<feature type="region of interest" description="Disordered" evidence="1">
    <location>
        <begin position="496"/>
        <end position="1091"/>
    </location>
</feature>
<feature type="compositionally biased region" description="Basic and acidic residues" evidence="1">
    <location>
        <begin position="921"/>
        <end position="930"/>
    </location>
</feature>
<dbReference type="AlphaFoldDB" id="W7A106"/>
<protein>
    <recommendedName>
        <fullName evidence="2">EMP3/KAHRP N-terminal domain-containing protein</fullName>
    </recommendedName>
</protein>
<organism evidence="3 4">
    <name type="scientific">Plasmodium inui San Antonio 1</name>
    <dbReference type="NCBI Taxonomy" id="1237626"/>
    <lineage>
        <taxon>Eukaryota</taxon>
        <taxon>Sar</taxon>
        <taxon>Alveolata</taxon>
        <taxon>Apicomplexa</taxon>
        <taxon>Aconoidasida</taxon>
        <taxon>Haemosporida</taxon>
        <taxon>Plasmodiidae</taxon>
        <taxon>Plasmodium</taxon>
        <taxon>Plasmodium (Plasmodium)</taxon>
    </lineage>
</organism>
<dbReference type="GeneID" id="20038152"/>
<accession>W7A106</accession>
<feature type="compositionally biased region" description="Basic and acidic residues" evidence="1">
    <location>
        <begin position="793"/>
        <end position="862"/>
    </location>
</feature>
<feature type="region of interest" description="Disordered" evidence="1">
    <location>
        <begin position="1"/>
        <end position="31"/>
    </location>
</feature>
<feature type="compositionally biased region" description="Polar residues" evidence="1">
    <location>
        <begin position="467"/>
        <end position="482"/>
    </location>
</feature>
<sequence length="1160" mass="132503">MPNRQKKIEKTELRKYGERRDEKNNTGDTFDLRTRPLAVKYTKSKKTSVFKTRIVEEFTPAGIKKYSENYESKHFKLKETVNNGERNCDEKYEGSQYGFKESTPYEMPMEGGYQGPNRTKLRHNFPMRLNFSDDGDHDESSISLMDTLPASLRVCEKMIYTPKKNLRKKSRDEVKKKEQLEYSLRNSISNGLKLCQKGEEGEGYKLKNEVPEGLKEGRRSEDSQHDELKNIPRGRLRDIERREDLKENGIKNKPEEGLKEDKAEGELSDDQNISHLSNTTTKDTPQDMPGNVEIDHPTDASTTLTLSTTKDSNEIDNPTEVSTKLTLPTMKDSNEIGEPNDGSTTPTLLTTKDSNEIDQPTDTSTGLTHPTTKDSKEIHQPTDTSTGLTHPTTKDNIKEIDRSDENGTKYKYPTMTDLTGGAKASNTTPHNNDKATTSTEKKVESTNNSRRDNYPDKLKGNEEKDTIPNTETYLIGPASNNEQRTKNLYPFASAVSDSRVVSRIDDKKDKSLNIGTEDTHLDVLKEHDKNNVEEDAAGNAETPNDLTESEKKDENPSGSGKHAQPDVGKPDPKDAIDHAMSKYLHQKESGSEKNNHSASASWKYTDPKEKESEEMDQKSNTTLKHPSPHFNVYESESAGTDAESNDSSHITLEEETMEKPAPTISSIDKYPVIEEPEKLKYEHEREDQGGHGASKGRYQNRLSDYARGERRKGEAPRDRYRPRVNDYGEDTNQAKCAQPEDKHSHRINAYEKQEKDQDGRYEEPTGKYRHRLNDCKKEHGEEKDTYGFEESTNDYHHMLNDYHKEHKGEENTKKCEPPRDHYDSRLDDYEKHHEEDEREQRYEESIERHPDGLADYEGRENVEAETVEGGLEKGKLEDEFGESTNDSEPESPSNGLEDAEKAKDKAEESQTKLNVLSTNKEQTKGADSKRGTSYKKNSKGESGSSKESSAEKSHKKVHTRSSNSSSNKRDQNNKNNDKKKTKTRKKRRIEKTTKRRKEEATYLRKNGKRNHGEKKALYVQDNSQLKNYEEGTPRRDDLDSEVLERNRQQSENKDTRKGGKRKTKKTDTSKNTNPYKRRKKYNNRKTRKSEIARAVKYLSDCADFDESAEGGLKKQKSSNKNSNNKESGSKQNDKSDYAEGKKKSSSSREKFKMDDIEISL</sequence>
<feature type="region of interest" description="Disordered" evidence="1">
    <location>
        <begin position="1107"/>
        <end position="1160"/>
    </location>
</feature>
<feature type="compositionally biased region" description="Polar residues" evidence="1">
    <location>
        <begin position="381"/>
        <end position="391"/>
    </location>
</feature>
<feature type="compositionally biased region" description="Basic and acidic residues" evidence="1">
    <location>
        <begin position="898"/>
        <end position="910"/>
    </location>
</feature>
<proteinExistence type="predicted"/>
<feature type="compositionally biased region" description="Polar residues" evidence="1">
    <location>
        <begin position="911"/>
        <end position="920"/>
    </location>
</feature>
<feature type="compositionally biased region" description="Basic and acidic residues" evidence="1">
    <location>
        <begin position="568"/>
        <end position="595"/>
    </location>
</feature>
<gene>
    <name evidence="3" type="ORF">C922_02878</name>
</gene>
<feature type="compositionally biased region" description="Polar residues" evidence="1">
    <location>
        <begin position="424"/>
        <end position="438"/>
    </location>
</feature>
<evidence type="ECO:0000256" key="1">
    <source>
        <dbReference type="SAM" id="MobiDB-lite"/>
    </source>
</evidence>
<name>W7A106_9APIC</name>
<keyword evidence="4" id="KW-1185">Reference proteome</keyword>
<feature type="compositionally biased region" description="Basic and acidic residues" evidence="1">
    <location>
        <begin position="500"/>
        <end position="532"/>
    </location>
</feature>
<feature type="domain" description="EMP3/KAHRP N-terminal" evidence="2">
    <location>
        <begin position="55"/>
        <end position="106"/>
    </location>
</feature>
<feature type="compositionally biased region" description="Basic and acidic residues" evidence="1">
    <location>
        <begin position="704"/>
        <end position="726"/>
    </location>
</feature>
<feature type="compositionally biased region" description="Basic and acidic residues" evidence="1">
    <location>
        <begin position="605"/>
        <end position="617"/>
    </location>
</feature>
<feature type="compositionally biased region" description="Basic and acidic residues" evidence="1">
    <location>
        <begin position="439"/>
        <end position="466"/>
    </location>
</feature>
<feature type="compositionally biased region" description="Basic and acidic residues" evidence="1">
    <location>
        <begin position="738"/>
        <end position="786"/>
    </location>
</feature>
<feature type="compositionally biased region" description="Basic and acidic residues" evidence="1">
    <location>
        <begin position="1127"/>
        <end position="1160"/>
    </location>
</feature>
<dbReference type="OrthoDB" id="378668at2759"/>
<dbReference type="EMBL" id="KI965469">
    <property type="protein sequence ID" value="EUD66892.1"/>
    <property type="molecule type" value="Genomic_DNA"/>
</dbReference>
<feature type="compositionally biased region" description="Basic and acidic residues" evidence="1">
    <location>
        <begin position="990"/>
        <end position="1002"/>
    </location>
</feature>
<dbReference type="Proteomes" id="UP000030640">
    <property type="component" value="Unassembled WGS sequence"/>
</dbReference>
<feature type="compositionally biased region" description="Acidic residues" evidence="1">
    <location>
        <begin position="879"/>
        <end position="889"/>
    </location>
</feature>
<dbReference type="RefSeq" id="XP_008816698.1">
    <property type="nucleotide sequence ID" value="XM_008818476.1"/>
</dbReference>
<feature type="compositionally biased region" description="Polar residues" evidence="1">
    <location>
        <begin position="341"/>
        <end position="370"/>
    </location>
</feature>
<reference evidence="3 4" key="1">
    <citation type="submission" date="2013-02" db="EMBL/GenBank/DDBJ databases">
        <title>The Genome Sequence of Plasmodium inui San Antonio 1.</title>
        <authorList>
            <consortium name="The Broad Institute Genome Sequencing Platform"/>
            <consortium name="The Broad Institute Genome Sequencing Center for Infectious Disease"/>
            <person name="Neafsey D."/>
            <person name="Cheeseman I."/>
            <person name="Volkman S."/>
            <person name="Adams J."/>
            <person name="Walker B."/>
            <person name="Young S.K."/>
            <person name="Zeng Q."/>
            <person name="Gargeya S."/>
            <person name="Fitzgerald M."/>
            <person name="Haas B."/>
            <person name="Abouelleil A."/>
            <person name="Alvarado L."/>
            <person name="Arachchi H.M."/>
            <person name="Berlin A.M."/>
            <person name="Chapman S.B."/>
            <person name="Dewar J."/>
            <person name="Goldberg J."/>
            <person name="Griggs A."/>
            <person name="Gujja S."/>
            <person name="Hansen M."/>
            <person name="Howarth C."/>
            <person name="Imamovic A."/>
            <person name="Larimer J."/>
            <person name="McCowan C."/>
            <person name="Murphy C."/>
            <person name="Neiman D."/>
            <person name="Pearson M."/>
            <person name="Priest M."/>
            <person name="Roberts A."/>
            <person name="Saif S."/>
            <person name="Shea T."/>
            <person name="Sisk P."/>
            <person name="Sykes S."/>
            <person name="Wortman J."/>
            <person name="Nusbaum C."/>
            <person name="Birren B."/>
        </authorList>
    </citation>
    <scope>NUCLEOTIDE SEQUENCE [LARGE SCALE GENOMIC DNA]</scope>
    <source>
        <strain evidence="3 4">San Antonio 1</strain>
    </source>
</reference>
<evidence type="ECO:0000313" key="3">
    <source>
        <dbReference type="EMBL" id="EUD66892.1"/>
    </source>
</evidence>
<feature type="compositionally biased region" description="Basic and acidic residues" evidence="1">
    <location>
        <begin position="206"/>
        <end position="265"/>
    </location>
</feature>
<feature type="compositionally biased region" description="Basic residues" evidence="1">
    <location>
        <begin position="1075"/>
        <end position="1087"/>
    </location>
</feature>
<feature type="compositionally biased region" description="Basic and acidic residues" evidence="1">
    <location>
        <begin position="371"/>
        <end position="380"/>
    </location>
</feature>
<dbReference type="VEuPathDB" id="PlasmoDB:C922_02878"/>
<feature type="compositionally biased region" description="Polar residues" evidence="1">
    <location>
        <begin position="315"/>
        <end position="326"/>
    </location>
</feature>
<feature type="compositionally biased region" description="Basic and acidic residues" evidence="1">
    <location>
        <begin position="392"/>
        <end position="408"/>
    </location>
</feature>
<feature type="compositionally biased region" description="Polar residues" evidence="1">
    <location>
        <begin position="270"/>
        <end position="283"/>
    </location>
</feature>
<feature type="compositionally biased region" description="Basic and acidic residues" evidence="1">
    <location>
        <begin position="671"/>
        <end position="689"/>
    </location>
</feature>
<evidence type="ECO:0000313" key="4">
    <source>
        <dbReference type="Proteomes" id="UP000030640"/>
    </source>
</evidence>
<feature type="compositionally biased region" description="Basic and acidic residues" evidence="1">
    <location>
        <begin position="1027"/>
        <end position="1057"/>
    </location>
</feature>